<dbReference type="EMBL" id="QFQS01000012">
    <property type="protein sequence ID" value="PZQ94854.1"/>
    <property type="molecule type" value="Genomic_DNA"/>
</dbReference>
<name>A0A2W5S459_CERSP</name>
<feature type="non-terminal residue" evidence="1">
    <location>
        <position position="1"/>
    </location>
</feature>
<organism evidence="1 2">
    <name type="scientific">Cereibacter sphaeroides</name>
    <name type="common">Rhodobacter sphaeroides</name>
    <dbReference type="NCBI Taxonomy" id="1063"/>
    <lineage>
        <taxon>Bacteria</taxon>
        <taxon>Pseudomonadati</taxon>
        <taxon>Pseudomonadota</taxon>
        <taxon>Alphaproteobacteria</taxon>
        <taxon>Rhodobacterales</taxon>
        <taxon>Paracoccaceae</taxon>
        <taxon>Cereibacter</taxon>
    </lineage>
</organism>
<protein>
    <recommendedName>
        <fullName evidence="3">Glycosyltransferase family 2 protein</fullName>
    </recommendedName>
</protein>
<proteinExistence type="predicted"/>
<evidence type="ECO:0000313" key="1">
    <source>
        <dbReference type="EMBL" id="PZQ94854.1"/>
    </source>
</evidence>
<dbReference type="AlphaFoldDB" id="A0A2W5S459"/>
<reference evidence="1 2" key="1">
    <citation type="submission" date="2017-08" db="EMBL/GenBank/DDBJ databases">
        <title>Infants hospitalized years apart are colonized by the same room-sourced microbial strains.</title>
        <authorList>
            <person name="Brooks B."/>
            <person name="Olm M.R."/>
            <person name="Firek B.A."/>
            <person name="Baker R."/>
            <person name="Thomas B.C."/>
            <person name="Morowitz M.J."/>
            <person name="Banfield J.F."/>
        </authorList>
    </citation>
    <scope>NUCLEOTIDE SEQUENCE [LARGE SCALE GENOMIC DNA]</scope>
    <source>
        <strain evidence="1">S2_003_000_R2_11</strain>
    </source>
</reference>
<dbReference type="InterPro" id="IPR029044">
    <property type="entry name" value="Nucleotide-diphossugar_trans"/>
</dbReference>
<sequence length="215" mass="24028">DDYLEGELLVGAAKVAAETGADIVLSPMALEYPEGRRMPAPHYNGPVTPETFFKGWMTGHHYAPVAILLRIDFVRRAGGWDESLARAQDTEMFLRAMFEQPVIRPNMEGLAIYTQINPGSVSRDFSPRSSESRLRVMAGLLRRMRGTTFAPIMPLLEFRLYSITREAFRMKQSAIGRQGLRELAALGLCDHPGSRVHRAISKVIGLEAKVRIWGS</sequence>
<dbReference type="Proteomes" id="UP000248975">
    <property type="component" value="Unassembled WGS sequence"/>
</dbReference>
<gene>
    <name evidence="1" type="ORF">DI533_20960</name>
</gene>
<comment type="caution">
    <text evidence="1">The sequence shown here is derived from an EMBL/GenBank/DDBJ whole genome shotgun (WGS) entry which is preliminary data.</text>
</comment>
<accession>A0A2W5S459</accession>
<dbReference type="SUPFAM" id="SSF53448">
    <property type="entry name" value="Nucleotide-diphospho-sugar transferases"/>
    <property type="match status" value="1"/>
</dbReference>
<evidence type="ECO:0008006" key="3">
    <source>
        <dbReference type="Google" id="ProtNLM"/>
    </source>
</evidence>
<evidence type="ECO:0000313" key="2">
    <source>
        <dbReference type="Proteomes" id="UP000248975"/>
    </source>
</evidence>